<dbReference type="SMART" id="SM00382">
    <property type="entry name" value="AAA"/>
    <property type="match status" value="1"/>
</dbReference>
<comment type="caution">
    <text evidence="6">The sequence shown here is derived from an EMBL/GenBank/DDBJ whole genome shotgun (WGS) entry which is preliminary data.</text>
</comment>
<dbReference type="GO" id="GO:0005524">
    <property type="term" value="F:ATP binding"/>
    <property type="evidence" value="ECO:0007669"/>
    <property type="project" value="UniProtKB-KW"/>
</dbReference>
<evidence type="ECO:0000256" key="4">
    <source>
        <dbReference type="ARBA" id="ARBA00022840"/>
    </source>
</evidence>
<evidence type="ECO:0000259" key="5">
    <source>
        <dbReference type="PROSITE" id="PS50893"/>
    </source>
</evidence>
<dbReference type="InterPro" id="IPR003439">
    <property type="entry name" value="ABC_transporter-like_ATP-bd"/>
</dbReference>
<keyword evidence="3" id="KW-0547">Nucleotide-binding</keyword>
<dbReference type="PROSITE" id="PS50893">
    <property type="entry name" value="ABC_TRANSPORTER_2"/>
    <property type="match status" value="1"/>
</dbReference>
<organism evidence="6">
    <name type="scientific">Planktothricoides sp. SpSt-374</name>
    <dbReference type="NCBI Taxonomy" id="2282167"/>
    <lineage>
        <taxon>Bacteria</taxon>
        <taxon>Bacillati</taxon>
        <taxon>Cyanobacteriota</taxon>
        <taxon>Cyanophyceae</taxon>
        <taxon>Oscillatoriophycideae</taxon>
        <taxon>Oscillatoriales</taxon>
        <taxon>Oscillatoriaceae</taxon>
        <taxon>Planktothricoides</taxon>
    </lineage>
</organism>
<dbReference type="PANTHER" id="PTHR42734:SF17">
    <property type="entry name" value="METAL TRANSPORT SYSTEM ATP-BINDING PROTEIN TM_0124-RELATED"/>
    <property type="match status" value="1"/>
</dbReference>
<dbReference type="EMBL" id="DSPX01000199">
    <property type="protein sequence ID" value="HGG02800.1"/>
    <property type="molecule type" value="Genomic_DNA"/>
</dbReference>
<comment type="similarity">
    <text evidence="1">Belongs to the ABC transporter superfamily.</text>
</comment>
<dbReference type="InterPro" id="IPR027417">
    <property type="entry name" value="P-loop_NTPase"/>
</dbReference>
<name>A0A7C3ZJH7_9CYAN</name>
<dbReference type="SUPFAM" id="SSF52540">
    <property type="entry name" value="P-loop containing nucleoside triphosphate hydrolases"/>
    <property type="match status" value="1"/>
</dbReference>
<accession>A0A7C3ZJH7</accession>
<proteinExistence type="inferred from homology"/>
<feature type="domain" description="ABC transporter" evidence="5">
    <location>
        <begin position="11"/>
        <end position="242"/>
    </location>
</feature>
<dbReference type="Pfam" id="PF00005">
    <property type="entry name" value="ABC_tran"/>
    <property type="match status" value="1"/>
</dbReference>
<reference evidence="6" key="1">
    <citation type="journal article" date="2020" name="mSystems">
        <title>Genome- and Community-Level Interaction Insights into Carbon Utilization and Element Cycling Functions of Hydrothermarchaeota in Hydrothermal Sediment.</title>
        <authorList>
            <person name="Zhou Z."/>
            <person name="Liu Y."/>
            <person name="Xu W."/>
            <person name="Pan J."/>
            <person name="Luo Z.H."/>
            <person name="Li M."/>
        </authorList>
    </citation>
    <scope>NUCLEOTIDE SEQUENCE [LARGE SCALE GENOMIC DNA]</scope>
    <source>
        <strain evidence="6">SpSt-374</strain>
    </source>
</reference>
<keyword evidence="2" id="KW-0813">Transport</keyword>
<dbReference type="InterPro" id="IPR003593">
    <property type="entry name" value="AAA+_ATPase"/>
</dbReference>
<sequence>MTDSGNLGEVLAIRNLWAKYDREYILQDVNLSVQERDYIGIVGPNGGGKTTLLKVLLGLLSPSKGEVSILGRGPKQARQYVGYVPQAVEFDRAFPISVWDVVRQGRLGKRRLFQPYTPQDDEIVARSLQSVNLLEMRHSPLGELSGGQRQRVYIARALATEPQILLLDEPTANIDPEMTDQVGSILQELNQFITIVMISHDLGSISSLAKNLVYLNRRLLPYHYASQLRQEPTRGKGEVLPLKYCQFTSNI</sequence>
<dbReference type="Gene3D" id="3.40.50.300">
    <property type="entry name" value="P-loop containing nucleotide triphosphate hydrolases"/>
    <property type="match status" value="1"/>
</dbReference>
<dbReference type="PANTHER" id="PTHR42734">
    <property type="entry name" value="METAL TRANSPORT SYSTEM ATP-BINDING PROTEIN TM_0124-RELATED"/>
    <property type="match status" value="1"/>
</dbReference>
<dbReference type="AlphaFoldDB" id="A0A7C3ZJH7"/>
<dbReference type="CDD" id="cd03235">
    <property type="entry name" value="ABC_Metallic_Cations"/>
    <property type="match status" value="1"/>
</dbReference>
<keyword evidence="4 6" id="KW-0067">ATP-binding</keyword>
<evidence type="ECO:0000256" key="2">
    <source>
        <dbReference type="ARBA" id="ARBA00022448"/>
    </source>
</evidence>
<dbReference type="InterPro" id="IPR050153">
    <property type="entry name" value="Metal_Ion_Import_ABC"/>
</dbReference>
<evidence type="ECO:0000313" key="6">
    <source>
        <dbReference type="EMBL" id="HGG02800.1"/>
    </source>
</evidence>
<dbReference type="GO" id="GO:0016887">
    <property type="term" value="F:ATP hydrolysis activity"/>
    <property type="evidence" value="ECO:0007669"/>
    <property type="project" value="InterPro"/>
</dbReference>
<gene>
    <name evidence="6" type="ORF">ENR15_19700</name>
</gene>
<evidence type="ECO:0000256" key="3">
    <source>
        <dbReference type="ARBA" id="ARBA00022741"/>
    </source>
</evidence>
<protein>
    <submittedName>
        <fullName evidence="6">Metal ABC transporter ATP-binding protein</fullName>
    </submittedName>
</protein>
<evidence type="ECO:0000256" key="1">
    <source>
        <dbReference type="ARBA" id="ARBA00005417"/>
    </source>
</evidence>